<sequence length="202" mass="23069">MHPFVVTWRLFWLLLVVLPMSGCTGRVMPPAPAELSQPLDVYLLDHGRHASLVLPVEEGGMVRYSYGEWRWYVEGRRHFLAGAAAMLVPTASALGRGVYEDVTGPGDFSRLAPEGLIRTYPLRAEAWRVRALQRRLDAHFSGEIEPVYSEEFGLHFVPHPRAYWAAHQSNLVVAGWLRQLDIDIQGIPWYSRWRIEPPQDAR</sequence>
<gene>
    <name evidence="1" type="ORF">DU505_10580</name>
</gene>
<comment type="caution">
    <text evidence="1">The sequence shown here is derived from an EMBL/GenBank/DDBJ whole genome shotgun (WGS) entry which is preliminary data.</text>
</comment>
<protein>
    <recommendedName>
        <fullName evidence="3">DUF2459 domain-containing protein</fullName>
    </recommendedName>
</protein>
<evidence type="ECO:0008006" key="3">
    <source>
        <dbReference type="Google" id="ProtNLM"/>
    </source>
</evidence>
<evidence type="ECO:0000313" key="2">
    <source>
        <dbReference type="Proteomes" id="UP000252405"/>
    </source>
</evidence>
<reference evidence="1 2" key="1">
    <citation type="submission" date="2018-07" db="EMBL/GenBank/DDBJ databases">
        <title>Halomonas montanilacus sp. nov., isolated from Lake Pengyan on Tibetan Plateau.</title>
        <authorList>
            <person name="Lu H."/>
            <person name="Xing P."/>
            <person name="Wu Q."/>
        </authorList>
    </citation>
    <scope>NUCLEOTIDE SEQUENCE [LARGE SCALE GENOMIC DNA]</scope>
    <source>
        <strain evidence="1 2">PYC7W</strain>
    </source>
</reference>
<dbReference type="AlphaFoldDB" id="A0A368TXN0"/>
<proteinExistence type="predicted"/>
<dbReference type="OrthoDB" id="465835at2"/>
<dbReference type="EMBL" id="QPII01000006">
    <property type="protein sequence ID" value="RCV89474.1"/>
    <property type="molecule type" value="Genomic_DNA"/>
</dbReference>
<dbReference type="RefSeq" id="WP_114478951.1">
    <property type="nucleotide sequence ID" value="NZ_QPII01000006.1"/>
</dbReference>
<name>A0A368TXN0_9GAMM</name>
<accession>A0A368TXN0</accession>
<organism evidence="1 2">
    <name type="scientific">Billgrantia montanilacus</name>
    <dbReference type="NCBI Taxonomy" id="2282305"/>
    <lineage>
        <taxon>Bacteria</taxon>
        <taxon>Pseudomonadati</taxon>
        <taxon>Pseudomonadota</taxon>
        <taxon>Gammaproteobacteria</taxon>
        <taxon>Oceanospirillales</taxon>
        <taxon>Halomonadaceae</taxon>
        <taxon>Billgrantia</taxon>
    </lineage>
</organism>
<evidence type="ECO:0000313" key="1">
    <source>
        <dbReference type="EMBL" id="RCV89474.1"/>
    </source>
</evidence>
<dbReference type="Proteomes" id="UP000252405">
    <property type="component" value="Unassembled WGS sequence"/>
</dbReference>
<keyword evidence="2" id="KW-1185">Reference proteome</keyword>